<dbReference type="Proteomes" id="UP000199266">
    <property type="component" value="Unassembled WGS sequence"/>
</dbReference>
<keyword evidence="2" id="KW-0255">Endonuclease</keyword>
<keyword evidence="2" id="KW-0540">Nuclease</keyword>
<dbReference type="GO" id="GO:0006506">
    <property type="term" value="P:GPI anchor biosynthetic process"/>
    <property type="evidence" value="ECO:0007669"/>
    <property type="project" value="TreeGrafter"/>
</dbReference>
<gene>
    <name evidence="2" type="ORF">SAMN03080603_00637</name>
</gene>
<organism evidence="2 3">
    <name type="scientific">Acetomicrobium thermoterrenum DSM 13490</name>
    <dbReference type="NCBI Taxonomy" id="1120987"/>
    <lineage>
        <taxon>Bacteria</taxon>
        <taxon>Thermotogati</taxon>
        <taxon>Synergistota</taxon>
        <taxon>Synergistia</taxon>
        <taxon>Synergistales</taxon>
        <taxon>Acetomicrobiaceae</taxon>
        <taxon>Acetomicrobium</taxon>
    </lineage>
</organism>
<dbReference type="EMBL" id="FNPD01000003">
    <property type="protein sequence ID" value="SDX79251.1"/>
    <property type="molecule type" value="Genomic_DNA"/>
</dbReference>
<dbReference type="AlphaFoldDB" id="A0A1H3EKP7"/>
<evidence type="ECO:0000259" key="1">
    <source>
        <dbReference type="Pfam" id="PF03372"/>
    </source>
</evidence>
<dbReference type="InterPro" id="IPR036691">
    <property type="entry name" value="Endo/exonu/phosph_ase_sf"/>
</dbReference>
<keyword evidence="3" id="KW-1185">Reference proteome</keyword>
<sequence length="243" mass="27222">MRFVLYNIRYATGTGWDYHVPFPFWGSFRKTEKNFADISDFLIKLNPDIVGLVESDGGTYRQNGKSQPVEMASKIGGTPIFGCKYHPKSFITKAPVLKLQGNAVVSKLPPVKSNIKYFSFGVKRAMLEVEYDDFVLYLVHLSLGRKARAKQLEELSRKCLSADKPVILAGDCNTFGGEEELEPLIRKVGLKNANADSMPTYPSSSPRMLLDFVLHSPKIKVTDLLIPRVTFSDHLPLVCDFAL</sequence>
<dbReference type="InterPro" id="IPR005135">
    <property type="entry name" value="Endo/exonuclease/phosphatase"/>
</dbReference>
<accession>A0A1H3EKP7</accession>
<proteinExistence type="predicted"/>
<dbReference type="PANTHER" id="PTHR14859">
    <property type="entry name" value="CALCOFLUOR WHITE HYPERSENSITIVE PROTEIN PRECURSOR"/>
    <property type="match status" value="1"/>
</dbReference>
<keyword evidence="2" id="KW-0269">Exonuclease</keyword>
<evidence type="ECO:0000313" key="2">
    <source>
        <dbReference type="EMBL" id="SDX79251.1"/>
    </source>
</evidence>
<dbReference type="GO" id="GO:0004527">
    <property type="term" value="F:exonuclease activity"/>
    <property type="evidence" value="ECO:0007669"/>
    <property type="project" value="UniProtKB-KW"/>
</dbReference>
<feature type="domain" description="Endonuclease/exonuclease/phosphatase" evidence="1">
    <location>
        <begin position="34"/>
        <end position="234"/>
    </location>
</feature>
<dbReference type="Gene3D" id="3.60.10.10">
    <property type="entry name" value="Endonuclease/exonuclease/phosphatase"/>
    <property type="match status" value="1"/>
</dbReference>
<reference evidence="3" key="1">
    <citation type="submission" date="2016-10" db="EMBL/GenBank/DDBJ databases">
        <authorList>
            <person name="Varghese N."/>
            <person name="Submissions S."/>
        </authorList>
    </citation>
    <scope>NUCLEOTIDE SEQUENCE [LARGE SCALE GENOMIC DNA]</scope>
    <source>
        <strain evidence="3">DSM 13490</strain>
    </source>
</reference>
<dbReference type="RefSeq" id="WP_091460542.1">
    <property type="nucleotide sequence ID" value="NZ_FNPD01000003.1"/>
</dbReference>
<dbReference type="GO" id="GO:0016020">
    <property type="term" value="C:membrane"/>
    <property type="evidence" value="ECO:0007669"/>
    <property type="project" value="GOC"/>
</dbReference>
<dbReference type="InterPro" id="IPR051916">
    <property type="entry name" value="GPI-anchor_lipid_remodeler"/>
</dbReference>
<evidence type="ECO:0000313" key="3">
    <source>
        <dbReference type="Proteomes" id="UP000199266"/>
    </source>
</evidence>
<dbReference type="GO" id="GO:0004519">
    <property type="term" value="F:endonuclease activity"/>
    <property type="evidence" value="ECO:0007669"/>
    <property type="project" value="UniProtKB-KW"/>
</dbReference>
<keyword evidence="2" id="KW-0378">Hydrolase</keyword>
<dbReference type="PANTHER" id="PTHR14859:SF15">
    <property type="entry name" value="ENDONUCLEASE_EXONUCLEASE_PHOSPHATASE DOMAIN-CONTAINING PROTEIN"/>
    <property type="match status" value="1"/>
</dbReference>
<protein>
    <submittedName>
        <fullName evidence="2">Metal-dependent hydrolase, endonuclease/exonuclease/phosphatase family</fullName>
    </submittedName>
</protein>
<dbReference type="SUPFAM" id="SSF56219">
    <property type="entry name" value="DNase I-like"/>
    <property type="match status" value="1"/>
</dbReference>
<dbReference type="Pfam" id="PF03372">
    <property type="entry name" value="Exo_endo_phos"/>
    <property type="match status" value="1"/>
</dbReference>
<name>A0A1H3EKP7_9BACT</name>